<protein>
    <submittedName>
        <fullName evidence="1">Uncharacterized protein</fullName>
    </submittedName>
</protein>
<dbReference type="AlphaFoldDB" id="A0A8J5JWV4"/>
<evidence type="ECO:0000313" key="2">
    <source>
        <dbReference type="Proteomes" id="UP000747542"/>
    </source>
</evidence>
<evidence type="ECO:0000313" key="1">
    <source>
        <dbReference type="EMBL" id="KAG7166097.1"/>
    </source>
</evidence>
<sequence>MCLLKVLEYLTLTKEAMTTPVLMPTTYLSEKGFSTPVDDRTKKRNCFLDVDTLVRLALKEITLPWDKLIHETQQQKSH</sequence>
<comment type="caution">
    <text evidence="1">The sequence shown here is derived from an EMBL/GenBank/DDBJ whole genome shotgun (WGS) entry which is preliminary data.</text>
</comment>
<reference evidence="1" key="1">
    <citation type="journal article" date="2021" name="Sci. Adv.">
        <title>The American lobster genome reveals insights on longevity, neural, and immune adaptations.</title>
        <authorList>
            <person name="Polinski J.M."/>
            <person name="Zimin A.V."/>
            <person name="Clark K.F."/>
            <person name="Kohn A.B."/>
            <person name="Sadowski N."/>
            <person name="Timp W."/>
            <person name="Ptitsyn A."/>
            <person name="Khanna P."/>
            <person name="Romanova D.Y."/>
            <person name="Williams P."/>
            <person name="Greenwood S.J."/>
            <person name="Moroz L.L."/>
            <person name="Walt D.R."/>
            <person name="Bodnar A.G."/>
        </authorList>
    </citation>
    <scope>NUCLEOTIDE SEQUENCE</scope>
    <source>
        <strain evidence="1">GMGI-L3</strain>
    </source>
</reference>
<accession>A0A8J5JWV4</accession>
<dbReference type="Proteomes" id="UP000747542">
    <property type="component" value="Unassembled WGS sequence"/>
</dbReference>
<dbReference type="EMBL" id="JAHLQT010022770">
    <property type="protein sequence ID" value="KAG7166097.1"/>
    <property type="molecule type" value="Genomic_DNA"/>
</dbReference>
<keyword evidence="2" id="KW-1185">Reference proteome</keyword>
<organism evidence="1 2">
    <name type="scientific">Homarus americanus</name>
    <name type="common">American lobster</name>
    <dbReference type="NCBI Taxonomy" id="6706"/>
    <lineage>
        <taxon>Eukaryota</taxon>
        <taxon>Metazoa</taxon>
        <taxon>Ecdysozoa</taxon>
        <taxon>Arthropoda</taxon>
        <taxon>Crustacea</taxon>
        <taxon>Multicrustacea</taxon>
        <taxon>Malacostraca</taxon>
        <taxon>Eumalacostraca</taxon>
        <taxon>Eucarida</taxon>
        <taxon>Decapoda</taxon>
        <taxon>Pleocyemata</taxon>
        <taxon>Astacidea</taxon>
        <taxon>Nephropoidea</taxon>
        <taxon>Nephropidae</taxon>
        <taxon>Homarus</taxon>
    </lineage>
</organism>
<gene>
    <name evidence="1" type="primary">FAM200A-L</name>
    <name evidence="1" type="ORF">Hamer_G019879</name>
</gene>
<name>A0A8J5JWV4_HOMAM</name>
<proteinExistence type="predicted"/>